<proteinExistence type="predicted"/>
<comment type="caution">
    <text evidence="1">The sequence shown here is derived from an EMBL/GenBank/DDBJ whole genome shotgun (WGS) entry which is preliminary data.</text>
</comment>
<dbReference type="InterPro" id="IPR021308">
    <property type="entry name" value="GfcB"/>
</dbReference>
<keyword evidence="2" id="KW-1185">Reference proteome</keyword>
<dbReference type="InterPro" id="IPR023373">
    <property type="entry name" value="YmcC_sf"/>
</dbReference>
<name>A0ABQ3KXW8_9ALTE</name>
<dbReference type="EMBL" id="BNAO01000003">
    <property type="protein sequence ID" value="GHG67991.1"/>
    <property type="molecule type" value="Genomic_DNA"/>
</dbReference>
<evidence type="ECO:0000313" key="1">
    <source>
        <dbReference type="EMBL" id="GHG67991.1"/>
    </source>
</evidence>
<sequence length="215" mass="24299">MKLVVYCLLCILLSACGNTYYVYKENFRILFNNDEPKVLTWQQIAQSQFDLIEVVTEEHASLVLALAFIENGQHKFISADNSFFIFEQGRLVRTTGLKDNVLFTKATQPDPLALPLNALDGANWQFVQDVTTGVNLQASNHFYAMGPATISVLSRQIATLHFTEQVTYLHNGKSVINHYWFDAASGQLIRTLQHVPTALQFVDVTFLSRINRLPS</sequence>
<dbReference type="SUPFAM" id="SSF159270">
    <property type="entry name" value="YmcC-like"/>
    <property type="match status" value="1"/>
</dbReference>
<evidence type="ECO:0000313" key="2">
    <source>
        <dbReference type="Proteomes" id="UP000659697"/>
    </source>
</evidence>
<protein>
    <recommendedName>
        <fullName evidence="3">YjbF family lipoprotein</fullName>
    </recommendedName>
</protein>
<dbReference type="Gene3D" id="2.40.360.10">
    <property type="entry name" value="YmcC-like"/>
    <property type="match status" value="1"/>
</dbReference>
<gene>
    <name evidence="1" type="ORF">GCM10010919_17090</name>
</gene>
<evidence type="ECO:0008006" key="3">
    <source>
        <dbReference type="Google" id="ProtNLM"/>
    </source>
</evidence>
<accession>A0ABQ3KXW8</accession>
<dbReference type="PROSITE" id="PS51257">
    <property type="entry name" value="PROKAR_LIPOPROTEIN"/>
    <property type="match status" value="1"/>
</dbReference>
<dbReference type="Pfam" id="PF11102">
    <property type="entry name" value="YjbF"/>
    <property type="match status" value="1"/>
</dbReference>
<organism evidence="1 2">
    <name type="scientific">Alishewanella longhuensis</name>
    <dbReference type="NCBI Taxonomy" id="1091037"/>
    <lineage>
        <taxon>Bacteria</taxon>
        <taxon>Pseudomonadati</taxon>
        <taxon>Pseudomonadota</taxon>
        <taxon>Gammaproteobacteria</taxon>
        <taxon>Alteromonadales</taxon>
        <taxon>Alteromonadaceae</taxon>
        <taxon>Alishewanella</taxon>
    </lineage>
</organism>
<reference evidence="2" key="1">
    <citation type="journal article" date="2019" name="Int. J. Syst. Evol. Microbiol.">
        <title>The Global Catalogue of Microorganisms (GCM) 10K type strain sequencing project: providing services to taxonomists for standard genome sequencing and annotation.</title>
        <authorList>
            <consortium name="The Broad Institute Genomics Platform"/>
            <consortium name="The Broad Institute Genome Sequencing Center for Infectious Disease"/>
            <person name="Wu L."/>
            <person name="Ma J."/>
        </authorList>
    </citation>
    <scope>NUCLEOTIDE SEQUENCE [LARGE SCALE GENOMIC DNA]</scope>
    <source>
        <strain evidence="2">CGMCC 1.7003</strain>
    </source>
</reference>
<dbReference type="Proteomes" id="UP000659697">
    <property type="component" value="Unassembled WGS sequence"/>
</dbReference>
<dbReference type="RefSeq" id="WP_189432271.1">
    <property type="nucleotide sequence ID" value="NZ_BNAO01000003.1"/>
</dbReference>